<feature type="compositionally biased region" description="Polar residues" evidence="7">
    <location>
        <begin position="33"/>
        <end position="42"/>
    </location>
</feature>
<keyword evidence="11" id="KW-1185">Reference proteome</keyword>
<feature type="transmembrane region" description="Helical" evidence="8">
    <location>
        <begin position="506"/>
        <end position="524"/>
    </location>
</feature>
<keyword evidence="4" id="KW-0769">Symport</keyword>
<feature type="domain" description="Major facilitator superfamily (MFS) profile" evidence="9">
    <location>
        <begin position="91"/>
        <end position="530"/>
    </location>
</feature>
<feature type="transmembrane region" description="Helical" evidence="8">
    <location>
        <begin position="275"/>
        <end position="294"/>
    </location>
</feature>
<evidence type="ECO:0000256" key="4">
    <source>
        <dbReference type="ARBA" id="ARBA00022847"/>
    </source>
</evidence>
<name>A0AAN9AU64_9CAEN</name>
<keyword evidence="5 8" id="KW-1133">Transmembrane helix</keyword>
<sequence length="584" mass="63630">MTSNKVAPIDDDDGGEETKETKEDPPDLVAPSQPDNQPQSKICENDRFSQSSLGEQDPNLREEINNVRLFSPDSAGDPVPTPILTSVRFRLALVTWFGFAVLYAQRTNLSIAMVCMAKTPVHNTTGKNADVNEKCPELEHAAKDDGFDWDKPLQGQILGSFFYGYMVMQVPGGVLSERFGAKVIVAIGMFPVAVLTLVTPLLTRVHYILLIVTRVLIGLGQAVMYPAATALWGRWSPPLERSMLVGISLSGGQFGNAFALPIGGLLCATIGWESIFYVLGGFGLAFCFLWIAWVNPSPDKHKSLSEKEKIYLERTVPHVDKSSSRKSAPWGAIFTSRPVWAIIIAHTFGNYTYYMNLTQIPTYMKEVLKFNIKKNGAFSMLPYLVFWLSTMGAGILSDFIASKGVPTVIVRKVFASLGLVGPALFLVATAYMDCTQKYIAVFTLCCAVGFTGFGFASYMVNHGDLAPDFAGTLFGISNTIATLPGFVAPTIVGAITSDGTAAQWRIAFFIAAAVNVAGAVVYVLCASCELQPWSAAHAKEAKRGDGEESLDMAHMTAVYMPQAMREEEQLKNRATLRRVSTLTL</sequence>
<dbReference type="PROSITE" id="PS50850">
    <property type="entry name" value="MFS"/>
    <property type="match status" value="1"/>
</dbReference>
<evidence type="ECO:0000256" key="6">
    <source>
        <dbReference type="ARBA" id="ARBA00023136"/>
    </source>
</evidence>
<evidence type="ECO:0000256" key="2">
    <source>
        <dbReference type="ARBA" id="ARBA00022448"/>
    </source>
</evidence>
<dbReference type="GO" id="GO:0016020">
    <property type="term" value="C:membrane"/>
    <property type="evidence" value="ECO:0007669"/>
    <property type="project" value="UniProtKB-SubCell"/>
</dbReference>
<evidence type="ECO:0000259" key="9">
    <source>
        <dbReference type="PROSITE" id="PS50850"/>
    </source>
</evidence>
<evidence type="ECO:0000256" key="5">
    <source>
        <dbReference type="ARBA" id="ARBA00022989"/>
    </source>
</evidence>
<gene>
    <name evidence="10" type="ORF">V1264_008325</name>
</gene>
<evidence type="ECO:0000313" key="11">
    <source>
        <dbReference type="Proteomes" id="UP001374579"/>
    </source>
</evidence>
<evidence type="ECO:0000256" key="3">
    <source>
        <dbReference type="ARBA" id="ARBA00022692"/>
    </source>
</evidence>
<feature type="transmembrane region" description="Helical" evidence="8">
    <location>
        <begin position="244"/>
        <end position="263"/>
    </location>
</feature>
<keyword evidence="3 8" id="KW-0812">Transmembrane</keyword>
<evidence type="ECO:0000313" key="10">
    <source>
        <dbReference type="EMBL" id="KAK7092604.1"/>
    </source>
</evidence>
<dbReference type="GO" id="GO:0006820">
    <property type="term" value="P:monoatomic anion transport"/>
    <property type="evidence" value="ECO:0007669"/>
    <property type="project" value="TreeGrafter"/>
</dbReference>
<dbReference type="InterPro" id="IPR020846">
    <property type="entry name" value="MFS_dom"/>
</dbReference>
<dbReference type="PANTHER" id="PTHR11662:SF399">
    <property type="entry name" value="FI19708P1-RELATED"/>
    <property type="match status" value="1"/>
</dbReference>
<feature type="region of interest" description="Disordered" evidence="7">
    <location>
        <begin position="1"/>
        <end position="42"/>
    </location>
</feature>
<dbReference type="FunFam" id="1.20.1250.20:FF:000423">
    <property type="entry name" value="Putative inorganic phosphate cotransporter-like Protein"/>
    <property type="match status" value="1"/>
</dbReference>
<dbReference type="EMBL" id="JBAMIC010000021">
    <property type="protein sequence ID" value="KAK7092604.1"/>
    <property type="molecule type" value="Genomic_DNA"/>
</dbReference>
<keyword evidence="6 8" id="KW-0472">Membrane</keyword>
<proteinExistence type="predicted"/>
<feature type="transmembrane region" description="Helical" evidence="8">
    <location>
        <begin position="381"/>
        <end position="401"/>
    </location>
</feature>
<evidence type="ECO:0000256" key="8">
    <source>
        <dbReference type="SAM" id="Phobius"/>
    </source>
</evidence>
<dbReference type="Pfam" id="PF07690">
    <property type="entry name" value="MFS_1"/>
    <property type="match status" value="1"/>
</dbReference>
<protein>
    <recommendedName>
        <fullName evidence="9">Major facilitator superfamily (MFS) profile domain-containing protein</fullName>
    </recommendedName>
</protein>
<dbReference type="InterPro" id="IPR011701">
    <property type="entry name" value="MFS"/>
</dbReference>
<dbReference type="SUPFAM" id="SSF103473">
    <property type="entry name" value="MFS general substrate transporter"/>
    <property type="match status" value="1"/>
</dbReference>
<evidence type="ECO:0000256" key="1">
    <source>
        <dbReference type="ARBA" id="ARBA00004141"/>
    </source>
</evidence>
<dbReference type="FunFam" id="1.20.1250.20:FF:000003">
    <property type="entry name" value="Solute carrier family 17 member 3"/>
    <property type="match status" value="1"/>
</dbReference>
<accession>A0AAN9AU64</accession>
<dbReference type="Gene3D" id="1.20.1250.20">
    <property type="entry name" value="MFS general substrate transporter like domains"/>
    <property type="match status" value="2"/>
</dbReference>
<feature type="compositionally biased region" description="Basic and acidic residues" evidence="7">
    <location>
        <begin position="16"/>
        <end position="25"/>
    </location>
</feature>
<dbReference type="CDD" id="cd17318">
    <property type="entry name" value="MFS_SLC17"/>
    <property type="match status" value="1"/>
</dbReference>
<dbReference type="GO" id="GO:0015293">
    <property type="term" value="F:symporter activity"/>
    <property type="evidence" value="ECO:0007669"/>
    <property type="project" value="UniProtKB-KW"/>
</dbReference>
<feature type="transmembrane region" description="Helical" evidence="8">
    <location>
        <begin position="208"/>
        <end position="232"/>
    </location>
</feature>
<dbReference type="AlphaFoldDB" id="A0AAN9AU64"/>
<feature type="transmembrane region" description="Helical" evidence="8">
    <location>
        <begin position="183"/>
        <end position="202"/>
    </location>
</feature>
<dbReference type="PANTHER" id="PTHR11662">
    <property type="entry name" value="SOLUTE CARRIER FAMILY 17"/>
    <property type="match status" value="1"/>
</dbReference>
<evidence type="ECO:0000256" key="7">
    <source>
        <dbReference type="SAM" id="MobiDB-lite"/>
    </source>
</evidence>
<comment type="subcellular location">
    <subcellularLocation>
        <location evidence="1">Membrane</location>
        <topology evidence="1">Multi-pass membrane protein</topology>
    </subcellularLocation>
</comment>
<feature type="transmembrane region" description="Helical" evidence="8">
    <location>
        <begin position="413"/>
        <end position="431"/>
    </location>
</feature>
<feature type="transmembrane region" description="Helical" evidence="8">
    <location>
        <begin position="438"/>
        <end position="460"/>
    </location>
</feature>
<feature type="transmembrane region" description="Helical" evidence="8">
    <location>
        <begin position="472"/>
        <end position="494"/>
    </location>
</feature>
<comment type="caution">
    <text evidence="10">The sequence shown here is derived from an EMBL/GenBank/DDBJ whole genome shotgun (WGS) entry which is preliminary data.</text>
</comment>
<dbReference type="InterPro" id="IPR036259">
    <property type="entry name" value="MFS_trans_sf"/>
</dbReference>
<dbReference type="InterPro" id="IPR050382">
    <property type="entry name" value="MFS_Na/Anion_cotransporter"/>
</dbReference>
<reference evidence="10 11" key="1">
    <citation type="submission" date="2024-02" db="EMBL/GenBank/DDBJ databases">
        <title>Chromosome-scale genome assembly of the rough periwinkle Littorina saxatilis.</title>
        <authorList>
            <person name="De Jode A."/>
            <person name="Faria R."/>
            <person name="Formenti G."/>
            <person name="Sims Y."/>
            <person name="Smith T.P."/>
            <person name="Tracey A."/>
            <person name="Wood J.M.D."/>
            <person name="Zagrodzka Z.B."/>
            <person name="Johannesson K."/>
            <person name="Butlin R.K."/>
            <person name="Leder E.H."/>
        </authorList>
    </citation>
    <scope>NUCLEOTIDE SEQUENCE [LARGE SCALE GENOMIC DNA]</scope>
    <source>
        <strain evidence="10">Snail1</strain>
        <tissue evidence="10">Muscle</tissue>
    </source>
</reference>
<organism evidence="10 11">
    <name type="scientific">Littorina saxatilis</name>
    <dbReference type="NCBI Taxonomy" id="31220"/>
    <lineage>
        <taxon>Eukaryota</taxon>
        <taxon>Metazoa</taxon>
        <taxon>Spiralia</taxon>
        <taxon>Lophotrochozoa</taxon>
        <taxon>Mollusca</taxon>
        <taxon>Gastropoda</taxon>
        <taxon>Caenogastropoda</taxon>
        <taxon>Littorinimorpha</taxon>
        <taxon>Littorinoidea</taxon>
        <taxon>Littorinidae</taxon>
        <taxon>Littorina</taxon>
    </lineage>
</organism>
<dbReference type="Proteomes" id="UP001374579">
    <property type="component" value="Unassembled WGS sequence"/>
</dbReference>
<keyword evidence="2" id="KW-0813">Transport</keyword>